<dbReference type="Gene3D" id="1.20.120.450">
    <property type="entry name" value="dinb family like domain"/>
    <property type="match status" value="1"/>
</dbReference>
<feature type="domain" description="DinB-like" evidence="2">
    <location>
        <begin position="42"/>
        <end position="171"/>
    </location>
</feature>
<reference evidence="3" key="1">
    <citation type="journal article" date="2014" name="Int. J. Syst. Evol. Microbiol.">
        <title>Complete genome sequence of Corynebacterium casei LMG S-19264T (=DSM 44701T), isolated from a smear-ripened cheese.</title>
        <authorList>
            <consortium name="US DOE Joint Genome Institute (JGI-PGF)"/>
            <person name="Walter F."/>
            <person name="Albersmeier A."/>
            <person name="Kalinowski J."/>
            <person name="Ruckert C."/>
        </authorList>
    </citation>
    <scope>NUCLEOTIDE SEQUENCE</scope>
    <source>
        <strain evidence="3">JCM 14371</strain>
    </source>
</reference>
<sequence length="175" mass="19563">MTTPSEPSQGTRVLVAFGETQPEMLAELHKAFGRFEEGVRGSQDHWLQAPSEGRWSPAQVAEHVLLVNENVGRLVALLLSDKALRPMERTPGHTQDGRRLAPANLEPSAGQPWEALSARWEASHAQLTGVGERLAAADLGRVAYHPFLGDLDAHDWFRMVTYHIRHHRRQLEEGQ</sequence>
<feature type="compositionally biased region" description="Basic and acidic residues" evidence="1">
    <location>
        <begin position="87"/>
        <end position="99"/>
    </location>
</feature>
<gene>
    <name evidence="3" type="ORF">GCM10008939_04520</name>
</gene>
<reference evidence="3" key="2">
    <citation type="submission" date="2020-09" db="EMBL/GenBank/DDBJ databases">
        <authorList>
            <person name="Sun Q."/>
            <person name="Ohkuma M."/>
        </authorList>
    </citation>
    <scope>NUCLEOTIDE SEQUENCE</scope>
    <source>
        <strain evidence="3">JCM 14371</strain>
    </source>
</reference>
<dbReference type="EMBL" id="BMOE01000001">
    <property type="protein sequence ID" value="GGJ63734.1"/>
    <property type="molecule type" value="Genomic_DNA"/>
</dbReference>
<dbReference type="RefSeq" id="WP_188960582.1">
    <property type="nucleotide sequence ID" value="NZ_BMOE01000001.1"/>
</dbReference>
<feature type="region of interest" description="Disordered" evidence="1">
    <location>
        <begin position="87"/>
        <end position="109"/>
    </location>
</feature>
<dbReference type="Pfam" id="PF12867">
    <property type="entry name" value="DinB_2"/>
    <property type="match status" value="1"/>
</dbReference>
<dbReference type="Proteomes" id="UP000635726">
    <property type="component" value="Unassembled WGS sequence"/>
</dbReference>
<evidence type="ECO:0000259" key="2">
    <source>
        <dbReference type="Pfam" id="PF12867"/>
    </source>
</evidence>
<keyword evidence="4" id="KW-1185">Reference proteome</keyword>
<dbReference type="AlphaFoldDB" id="A0A917UKT1"/>
<evidence type="ECO:0000313" key="4">
    <source>
        <dbReference type="Proteomes" id="UP000635726"/>
    </source>
</evidence>
<dbReference type="InterPro" id="IPR024775">
    <property type="entry name" value="DinB-like"/>
</dbReference>
<accession>A0A917UKT1</accession>
<dbReference type="InterPro" id="IPR034660">
    <property type="entry name" value="DinB/YfiT-like"/>
</dbReference>
<evidence type="ECO:0000313" key="3">
    <source>
        <dbReference type="EMBL" id="GGJ63734.1"/>
    </source>
</evidence>
<organism evidence="3 4">
    <name type="scientific">Deinococcus aquiradiocola</name>
    <dbReference type="NCBI Taxonomy" id="393059"/>
    <lineage>
        <taxon>Bacteria</taxon>
        <taxon>Thermotogati</taxon>
        <taxon>Deinococcota</taxon>
        <taxon>Deinococci</taxon>
        <taxon>Deinococcales</taxon>
        <taxon>Deinococcaceae</taxon>
        <taxon>Deinococcus</taxon>
    </lineage>
</organism>
<evidence type="ECO:0000256" key="1">
    <source>
        <dbReference type="SAM" id="MobiDB-lite"/>
    </source>
</evidence>
<proteinExistence type="predicted"/>
<comment type="caution">
    <text evidence="3">The sequence shown here is derived from an EMBL/GenBank/DDBJ whole genome shotgun (WGS) entry which is preliminary data.</text>
</comment>
<protein>
    <recommendedName>
        <fullName evidence="2">DinB-like domain-containing protein</fullName>
    </recommendedName>
</protein>
<dbReference type="SUPFAM" id="SSF109854">
    <property type="entry name" value="DinB/YfiT-like putative metalloenzymes"/>
    <property type="match status" value="1"/>
</dbReference>
<name>A0A917UKT1_9DEIO</name>